<evidence type="ECO:0000256" key="5">
    <source>
        <dbReference type="ARBA" id="ARBA00023157"/>
    </source>
</evidence>
<dbReference type="GO" id="GO:0047134">
    <property type="term" value="F:protein-disulfide reductase [NAD(P)H] activity"/>
    <property type="evidence" value="ECO:0007669"/>
    <property type="project" value="InterPro"/>
</dbReference>
<dbReference type="SUPFAM" id="SSF52833">
    <property type="entry name" value="Thioredoxin-like"/>
    <property type="match status" value="1"/>
</dbReference>
<dbReference type="Gene3D" id="3.40.30.10">
    <property type="entry name" value="Glutaredoxin"/>
    <property type="match status" value="1"/>
</dbReference>
<gene>
    <name evidence="8" type="ORF">L9F63_012804</name>
</gene>
<evidence type="ECO:0000259" key="7">
    <source>
        <dbReference type="Pfam" id="PF06110"/>
    </source>
</evidence>
<dbReference type="CDD" id="cd02952">
    <property type="entry name" value="TRP14_like"/>
    <property type="match status" value="1"/>
</dbReference>
<organism evidence="8 9">
    <name type="scientific">Diploptera punctata</name>
    <name type="common">Pacific beetle cockroach</name>
    <dbReference type="NCBI Taxonomy" id="6984"/>
    <lineage>
        <taxon>Eukaryota</taxon>
        <taxon>Metazoa</taxon>
        <taxon>Ecdysozoa</taxon>
        <taxon>Arthropoda</taxon>
        <taxon>Hexapoda</taxon>
        <taxon>Insecta</taxon>
        <taxon>Pterygota</taxon>
        <taxon>Neoptera</taxon>
        <taxon>Polyneoptera</taxon>
        <taxon>Dictyoptera</taxon>
        <taxon>Blattodea</taxon>
        <taxon>Blaberoidea</taxon>
        <taxon>Blaberidae</taxon>
        <taxon>Diplopterinae</taxon>
        <taxon>Diploptera</taxon>
    </lineage>
</organism>
<dbReference type="InterPro" id="IPR010357">
    <property type="entry name" value="TXNDC17_dom"/>
</dbReference>
<comment type="subcellular location">
    <subcellularLocation>
        <location evidence="1">Cytoplasm</location>
    </subcellularLocation>
</comment>
<reference evidence="8" key="2">
    <citation type="submission" date="2023-05" db="EMBL/GenBank/DDBJ databases">
        <authorList>
            <person name="Fouks B."/>
        </authorList>
    </citation>
    <scope>NUCLEOTIDE SEQUENCE</scope>
    <source>
        <strain evidence="8">Stay&amp;Tobe</strain>
        <tissue evidence="8">Testes</tissue>
    </source>
</reference>
<evidence type="ECO:0000256" key="2">
    <source>
        <dbReference type="ARBA" id="ARBA00008987"/>
    </source>
</evidence>
<evidence type="ECO:0000313" key="9">
    <source>
        <dbReference type="Proteomes" id="UP001233999"/>
    </source>
</evidence>
<keyword evidence="9" id="KW-1185">Reference proteome</keyword>
<evidence type="ECO:0000256" key="3">
    <source>
        <dbReference type="ARBA" id="ARBA00016949"/>
    </source>
</evidence>
<reference evidence="8" key="1">
    <citation type="journal article" date="2023" name="IScience">
        <title>Live-bearing cockroach genome reveals convergent evolutionary mechanisms linked to viviparity in insects and beyond.</title>
        <authorList>
            <person name="Fouks B."/>
            <person name="Harrison M.C."/>
            <person name="Mikhailova A.A."/>
            <person name="Marchal E."/>
            <person name="English S."/>
            <person name="Carruthers M."/>
            <person name="Jennings E.C."/>
            <person name="Chiamaka E.L."/>
            <person name="Frigard R.A."/>
            <person name="Pippel M."/>
            <person name="Attardo G.M."/>
            <person name="Benoit J.B."/>
            <person name="Bornberg-Bauer E."/>
            <person name="Tobe S.S."/>
        </authorList>
    </citation>
    <scope>NUCLEOTIDE SEQUENCE</scope>
    <source>
        <strain evidence="8">Stay&amp;Tobe</strain>
    </source>
</reference>
<dbReference type="EMBL" id="JASPKZ010002300">
    <property type="protein sequence ID" value="KAJ9595983.1"/>
    <property type="molecule type" value="Genomic_DNA"/>
</dbReference>
<feature type="domain" description="Thioredoxin" evidence="7">
    <location>
        <begin position="9"/>
        <end position="124"/>
    </location>
</feature>
<protein>
    <recommendedName>
        <fullName evidence="3">Thioredoxin domain-containing protein 17</fullName>
    </recommendedName>
</protein>
<dbReference type="Pfam" id="PF06110">
    <property type="entry name" value="TXD17-like_Trx"/>
    <property type="match status" value="1"/>
</dbReference>
<comment type="similarity">
    <text evidence="2">Belongs to the thioredoxin family.</text>
</comment>
<proteinExistence type="inferred from homology"/>
<evidence type="ECO:0000256" key="4">
    <source>
        <dbReference type="ARBA" id="ARBA00022490"/>
    </source>
</evidence>
<dbReference type="Proteomes" id="UP001233999">
    <property type="component" value="Unassembled WGS sequence"/>
</dbReference>
<keyword evidence="6" id="KW-0676">Redox-active center</keyword>
<name>A0AAD8ABH2_DIPPU</name>
<dbReference type="FunFam" id="3.40.30.10:FF:000124">
    <property type="entry name" value="Thioredoxin domain-containing 17"/>
    <property type="match status" value="1"/>
</dbReference>
<dbReference type="PANTHER" id="PTHR12452">
    <property type="entry name" value="42-9-9 PROTEIN-RELATED"/>
    <property type="match status" value="1"/>
</dbReference>
<keyword evidence="5" id="KW-1015">Disulfide bond</keyword>
<dbReference type="PANTHER" id="PTHR12452:SF0">
    <property type="entry name" value="THIOREDOXIN DOMAIN-CONTAINING PROTEIN 17"/>
    <property type="match status" value="1"/>
</dbReference>
<evidence type="ECO:0000256" key="1">
    <source>
        <dbReference type="ARBA" id="ARBA00004496"/>
    </source>
</evidence>
<dbReference type="GO" id="GO:0005829">
    <property type="term" value="C:cytosol"/>
    <property type="evidence" value="ECO:0007669"/>
    <property type="project" value="TreeGrafter"/>
</dbReference>
<accession>A0AAD8ABH2</accession>
<dbReference type="AlphaFoldDB" id="A0AAD8ABH2"/>
<sequence length="127" mass="14538">MSGINRTSIEGYEEFCKSIEGIQKQKQQIYVLFSGSKDTSGHSWCPDCVKAMPVVENALKAASDLHFVYVEVGDRAYWKNQNCPFRTDKRLQLKSVPTLMKWGHVEKLENDECSNPDLVSMLFENED</sequence>
<evidence type="ECO:0000313" key="8">
    <source>
        <dbReference type="EMBL" id="KAJ9595983.1"/>
    </source>
</evidence>
<dbReference type="InterPro" id="IPR036249">
    <property type="entry name" value="Thioredoxin-like_sf"/>
</dbReference>
<evidence type="ECO:0000256" key="6">
    <source>
        <dbReference type="ARBA" id="ARBA00023284"/>
    </source>
</evidence>
<keyword evidence="4" id="KW-0963">Cytoplasm</keyword>
<comment type="caution">
    <text evidence="8">The sequence shown here is derived from an EMBL/GenBank/DDBJ whole genome shotgun (WGS) entry which is preliminary data.</text>
</comment>
<dbReference type="InterPro" id="IPR045108">
    <property type="entry name" value="TXNDC17-like"/>
</dbReference>